<dbReference type="Proteomes" id="UP000217289">
    <property type="component" value="Chromosome"/>
</dbReference>
<evidence type="ECO:0000259" key="2">
    <source>
        <dbReference type="SMART" id="SM00471"/>
    </source>
</evidence>
<reference evidence="3 4" key="1">
    <citation type="submission" date="2017-06" db="EMBL/GenBank/DDBJ databases">
        <authorList>
            <person name="Kim H.J."/>
            <person name="Triplett B.A."/>
        </authorList>
    </citation>
    <scope>NUCLEOTIDE SEQUENCE [LARGE SCALE GENOMIC DNA]</scope>
    <source>
        <strain evidence="3 4">DSM 14713</strain>
    </source>
</reference>
<dbReference type="Pfam" id="PF01966">
    <property type="entry name" value="HD"/>
    <property type="match status" value="1"/>
</dbReference>
<dbReference type="Gene3D" id="1.10.3550.10">
    <property type="entry name" value="eoxyguanosinetriphosphate triphosphohydrolase domain-like"/>
    <property type="match status" value="1"/>
</dbReference>
<organism evidence="3 4">
    <name type="scientific">Melittangium boletus DSM 14713</name>
    <dbReference type="NCBI Taxonomy" id="1294270"/>
    <lineage>
        <taxon>Bacteria</taxon>
        <taxon>Pseudomonadati</taxon>
        <taxon>Myxococcota</taxon>
        <taxon>Myxococcia</taxon>
        <taxon>Myxococcales</taxon>
        <taxon>Cystobacterineae</taxon>
        <taxon>Archangiaceae</taxon>
        <taxon>Melittangium</taxon>
    </lineage>
</organism>
<keyword evidence="1" id="KW-0378">Hydrolase</keyword>
<proteinExistence type="predicted"/>
<dbReference type="RefSeq" id="WP_157775107.1">
    <property type="nucleotide sequence ID" value="NZ_CP022163.1"/>
</dbReference>
<dbReference type="Pfam" id="PF13286">
    <property type="entry name" value="HD_assoc"/>
    <property type="match status" value="1"/>
</dbReference>
<dbReference type="InterPro" id="IPR027432">
    <property type="entry name" value="dGTP_triphosphohydrolase_C"/>
</dbReference>
<dbReference type="InterPro" id="IPR006674">
    <property type="entry name" value="HD_domain"/>
</dbReference>
<dbReference type="SUPFAM" id="SSF109604">
    <property type="entry name" value="HD-domain/PDEase-like"/>
    <property type="match status" value="1"/>
</dbReference>
<dbReference type="InterPro" id="IPR050135">
    <property type="entry name" value="dGTPase-like"/>
</dbReference>
<dbReference type="Gene3D" id="1.10.3210.10">
    <property type="entry name" value="Hypothetical protein af1432"/>
    <property type="match status" value="1"/>
</dbReference>
<dbReference type="SMART" id="SM00471">
    <property type="entry name" value="HDc"/>
    <property type="match status" value="1"/>
</dbReference>
<dbReference type="EMBL" id="CP022163">
    <property type="protein sequence ID" value="ATB30019.1"/>
    <property type="molecule type" value="Genomic_DNA"/>
</dbReference>
<evidence type="ECO:0000313" key="3">
    <source>
        <dbReference type="EMBL" id="ATB30019.1"/>
    </source>
</evidence>
<dbReference type="InterPro" id="IPR003607">
    <property type="entry name" value="HD/PDEase_dom"/>
</dbReference>
<dbReference type="InterPro" id="IPR023293">
    <property type="entry name" value="dGTP_triP_hydro_central_sf"/>
</dbReference>
<feature type="domain" description="HD/PDEase" evidence="2">
    <location>
        <begin position="64"/>
        <end position="263"/>
    </location>
</feature>
<protein>
    <recommendedName>
        <fullName evidence="2">HD/PDEase domain-containing protein</fullName>
    </recommendedName>
</protein>
<sequence>MKLDWNKLLCNRRLRELNGGSPSARDEQELRSEFDRDYDRAVFSTPVRRLQDKTQVFPLEPNDAVRTRLTHSLEVSTLTRGLARAVAQKLASTERITQEQALSIEVIATTCGLIHDVGNPPFGHAGEKAISSWFQQKLALEPGFFQEFDNHQLGSQLRNDFLEFEGNAQTLRIISKLQLLADRHGLNLTVGTLSAAMKYTAASNQTGKAAHTHKTGYFASEQKVVDRIREETGTQAARNPIAYLVEACDDTIYATVDLEDGVKKGVITWKDLEQALPDVAPEEAKDFIREQLKTAASYIDGHVQKEPELALKGRALDEAKAQHFRTVVIGKTKTAVIETFEAQYASIMSGDYSGELIADSKANKLIKACKTVGRNHVYSSTQTLKLEILGRRVIHDLMDIFWEGASAYTPSGKMSGFNEKIYNLLSRNYRTVFEQALRNSDLPASYHRFQLVTDYVCGMTDTFACKLHSELTHG</sequence>
<dbReference type="PANTHER" id="PTHR11373">
    <property type="entry name" value="DEOXYNUCLEOSIDE TRIPHOSPHATE TRIPHOSPHOHYDROLASE"/>
    <property type="match status" value="1"/>
</dbReference>
<dbReference type="OrthoDB" id="9803619at2"/>
<dbReference type="KEGG" id="mbd:MEBOL_003474"/>
<dbReference type="NCBIfam" id="TIGR01353">
    <property type="entry name" value="dGTP_triPase"/>
    <property type="match status" value="1"/>
</dbReference>
<evidence type="ECO:0000256" key="1">
    <source>
        <dbReference type="ARBA" id="ARBA00022801"/>
    </source>
</evidence>
<dbReference type="InterPro" id="IPR006261">
    <property type="entry name" value="dGTPase"/>
</dbReference>
<evidence type="ECO:0000313" key="4">
    <source>
        <dbReference type="Proteomes" id="UP000217289"/>
    </source>
</evidence>
<dbReference type="AlphaFoldDB" id="A0A250IDV0"/>
<dbReference type="GO" id="GO:0006203">
    <property type="term" value="P:dGTP catabolic process"/>
    <property type="evidence" value="ECO:0007669"/>
    <property type="project" value="TreeGrafter"/>
</dbReference>
<dbReference type="GO" id="GO:0008832">
    <property type="term" value="F:dGTPase activity"/>
    <property type="evidence" value="ECO:0007669"/>
    <property type="project" value="TreeGrafter"/>
</dbReference>
<dbReference type="InterPro" id="IPR026875">
    <property type="entry name" value="PHydrolase_assoc_dom"/>
</dbReference>
<name>A0A250IDV0_9BACT</name>
<accession>A0A250IDV0</accession>
<gene>
    <name evidence="3" type="ORF">MEBOL_003474</name>
</gene>
<dbReference type="Gene3D" id="1.10.3410.10">
    <property type="entry name" value="putative deoxyguanosinetriphosphate triphosphohydrolase like domain"/>
    <property type="match status" value="1"/>
</dbReference>
<dbReference type="PANTHER" id="PTHR11373:SF32">
    <property type="entry name" value="DEOXYGUANOSINETRIPHOSPHATE TRIPHOSPHOHYDROLASE"/>
    <property type="match status" value="1"/>
</dbReference>
<keyword evidence="4" id="KW-1185">Reference proteome</keyword>